<evidence type="ECO:0000313" key="2">
    <source>
        <dbReference type="RefSeq" id="XP_006812546.1"/>
    </source>
</evidence>
<organism evidence="1 2">
    <name type="scientific">Saccoglossus kowalevskii</name>
    <name type="common">Acorn worm</name>
    <dbReference type="NCBI Taxonomy" id="10224"/>
    <lineage>
        <taxon>Eukaryota</taxon>
        <taxon>Metazoa</taxon>
        <taxon>Hemichordata</taxon>
        <taxon>Enteropneusta</taxon>
        <taxon>Harrimaniidae</taxon>
        <taxon>Saccoglossus</taxon>
    </lineage>
</organism>
<reference evidence="2" key="1">
    <citation type="submission" date="2025-08" db="UniProtKB">
        <authorList>
            <consortium name="RefSeq"/>
        </authorList>
    </citation>
    <scope>IDENTIFICATION</scope>
    <source>
        <tissue evidence="2">Testes</tissue>
    </source>
</reference>
<accession>A0ABM0LXQ5</accession>
<protein>
    <submittedName>
        <fullName evidence="2">Uncharacterized protein LOC102802688</fullName>
    </submittedName>
</protein>
<dbReference type="Proteomes" id="UP000694865">
    <property type="component" value="Unplaced"/>
</dbReference>
<dbReference type="RefSeq" id="XP_006812546.1">
    <property type="nucleotide sequence ID" value="XM_006812483.1"/>
</dbReference>
<proteinExistence type="predicted"/>
<sequence length="311" mass="35332">MGASRRAGFCLGRQGEAINKVVVFDESSRNPDYEKLEVAAGWLDCERIILYFQSRRLDIFNPQPNIYWRVDIRIDGDGVFNGSDRLRQMRTPITVIYDKGFKLCKSYTVKWKATDFVKQGPSLYNITGQQAIKMPCKCKQSVIEMEPFKLQTMNGAKYTFPSQSEAGTRDYVFLRECDNPKTRISFNGSVTTTGSDEPKLDLVRFFFPYQFNDPHTLIMNSDGVATINGQKNLNIHDDHYAGVEWFSGSGNMVVVFKKIEVRVLWDHSKNSVTIAAGEEFSACGLLAYKKGKASDDIQQLPKEFVNEWATS</sequence>
<keyword evidence="1" id="KW-1185">Reference proteome</keyword>
<dbReference type="GeneID" id="102802688"/>
<evidence type="ECO:0000313" key="1">
    <source>
        <dbReference type="Proteomes" id="UP000694865"/>
    </source>
</evidence>
<name>A0ABM0LXQ5_SACKO</name>
<gene>
    <name evidence="2" type="primary">LOC102802688</name>
</gene>